<evidence type="ECO:0000313" key="3">
    <source>
        <dbReference type="EMBL" id="JAS87679.1"/>
    </source>
</evidence>
<keyword evidence="2" id="KW-0732">Signal</keyword>
<feature type="signal peptide" evidence="2">
    <location>
        <begin position="1"/>
        <end position="27"/>
    </location>
</feature>
<protein>
    <submittedName>
        <fullName evidence="3">Uncharacterized protein</fullName>
    </submittedName>
</protein>
<reference evidence="3" key="1">
    <citation type="submission" date="2015-11" db="EMBL/GenBank/DDBJ databases">
        <title>De novo transcriptome assembly of four potential Pierce s Disease insect vectors from Arizona vineyards.</title>
        <authorList>
            <person name="Tassone E.E."/>
        </authorList>
    </citation>
    <scope>NUCLEOTIDE SEQUENCE</scope>
</reference>
<feature type="coiled-coil region" evidence="1">
    <location>
        <begin position="86"/>
        <end position="134"/>
    </location>
</feature>
<name>A0A1B6IL82_9HEMI</name>
<keyword evidence="1" id="KW-0175">Coiled coil</keyword>
<feature type="non-terminal residue" evidence="3">
    <location>
        <position position="196"/>
    </location>
</feature>
<sequence length="196" mass="22156">MMYIQASTMKCTQLVFLVLCCISSIQTHFHSHHHHHSTDFHELPTTVKENNQILKEHVQGAVQLGRDQMSSLSRLEDNLNKLGSTMMHIDAKLNNLDNRLKDLQTQVNQQNSEIESIAHTVDKMQGEIKEMTENVTRSLVALTTTGDATGLISPAHEHLQEIKNELGAVMDNGFLEVQNKLDGVHKFIMTGKEELY</sequence>
<gene>
    <name evidence="3" type="ORF">g.19542</name>
</gene>
<evidence type="ECO:0000256" key="1">
    <source>
        <dbReference type="SAM" id="Coils"/>
    </source>
</evidence>
<dbReference type="SUPFAM" id="SSF58100">
    <property type="entry name" value="Bacterial hemolysins"/>
    <property type="match status" value="1"/>
</dbReference>
<accession>A0A1B6IL82</accession>
<evidence type="ECO:0000256" key="2">
    <source>
        <dbReference type="SAM" id="SignalP"/>
    </source>
</evidence>
<organism evidence="3">
    <name type="scientific">Homalodisca liturata</name>
    <dbReference type="NCBI Taxonomy" id="320908"/>
    <lineage>
        <taxon>Eukaryota</taxon>
        <taxon>Metazoa</taxon>
        <taxon>Ecdysozoa</taxon>
        <taxon>Arthropoda</taxon>
        <taxon>Hexapoda</taxon>
        <taxon>Insecta</taxon>
        <taxon>Pterygota</taxon>
        <taxon>Neoptera</taxon>
        <taxon>Paraneoptera</taxon>
        <taxon>Hemiptera</taxon>
        <taxon>Auchenorrhyncha</taxon>
        <taxon>Membracoidea</taxon>
        <taxon>Cicadellidae</taxon>
        <taxon>Cicadellinae</taxon>
        <taxon>Proconiini</taxon>
        <taxon>Homalodisca</taxon>
    </lineage>
</organism>
<dbReference type="Gene3D" id="1.20.5.340">
    <property type="match status" value="1"/>
</dbReference>
<feature type="chain" id="PRO_5008585141" evidence="2">
    <location>
        <begin position="28"/>
        <end position="196"/>
    </location>
</feature>
<proteinExistence type="predicted"/>
<dbReference type="EMBL" id="GECU01020027">
    <property type="protein sequence ID" value="JAS87679.1"/>
    <property type="molecule type" value="Transcribed_RNA"/>
</dbReference>
<dbReference type="AlphaFoldDB" id="A0A1B6IL82"/>